<evidence type="ECO:0008006" key="2">
    <source>
        <dbReference type="Google" id="ProtNLM"/>
    </source>
</evidence>
<evidence type="ECO:0000313" key="1">
    <source>
        <dbReference type="EMBL" id="KKM86464.1"/>
    </source>
</evidence>
<feature type="non-terminal residue" evidence="1">
    <location>
        <position position="1"/>
    </location>
</feature>
<name>A0A0F9KVS9_9ZZZZ</name>
<comment type="caution">
    <text evidence="1">The sequence shown here is derived from an EMBL/GenBank/DDBJ whole genome shotgun (WGS) entry which is preliminary data.</text>
</comment>
<proteinExistence type="predicted"/>
<accession>A0A0F9KVS9</accession>
<gene>
    <name evidence="1" type="ORF">LCGC14_1278760</name>
</gene>
<protein>
    <recommendedName>
        <fullName evidence="2">PD-(D/E)XK endonuclease-like domain-containing protein</fullName>
    </recommendedName>
</protein>
<dbReference type="EMBL" id="LAZR01007253">
    <property type="protein sequence ID" value="KKM86464.1"/>
    <property type="molecule type" value="Genomic_DNA"/>
</dbReference>
<dbReference type="AlphaFoldDB" id="A0A0F9KVS9"/>
<sequence length="933" mass="110680">YNQKSYFQLFEILYRFKVIYEKYSEKGLEQSIIIEGKKSIKQLSQKLENIKNEDLISLILDENNQNYKETLKSNLYKITGLKLNEKSKIIKIISKEYLSEGDKIKLRSFLNKLSIKELKLFKSKVDKKIIEKKEILKELINFNQNLDITKFGFPEEKILIDRDILDRFYRDCVKKDPNFAEIFLDIVKPLLKGNSISLKEFIRLEDLVGKSVPHRKIIGRKNQVCIEASKSNDLAELLGIIWGRGRIDIKHPRYDLVIYLKGFHKDPTFIRHLKSLITAVLKVDENKIGINPSKESLRLSGKVIIYEILKYGIFPKESDYSYTIPLWIFENKSFILSFLRGILSVNSIFVLHVSNDCSVPRYNLQFLVNRNIEKYVKVVNFLFSLFDLECNTNINSLSIHKKSDLNRIINEFLHPIVWDLMQNSLISSFKDKNINLKLSDLLDYHEKVTISYSRDFALNLIRQFEQLGSYELIKNHIEKDGILSIARIIDYVKTFFKEPNLLNVYGKNAYKHWHSNNKIIHIEQNLRTSKISSRILKAVIYKVYEVLMINNFSVNNEFILRYIIDFFSTSELFKFNNIEIPNILRFGRIAYLLRIKSSMKILINFFYYIIKFVRKIQSINESGHTTSYSKLTKEFNLIFYHHQQVKEIINDLNNVFNTSLKVRRQNENGKYKWNINLIFKWNYKNFHNINDSLLKKGLGEVLNKVENGDYEEMIFEKKNPSCSQFYVRGSTSHHLRNIEFKPLVDQMINRKIILSSHFSELGKKLIDYIKLARIHYKNNKKAFSEKSNKILHDYLQLFIREKSNYIIVTELLVWLPINDPSINADYIYGHIDFLFYFNDTLYVCDYKPLDRSFFRSLPQICLYGLILDKMLNIPNLKIKCITFNQKESWEYSPSILYTYVEEIIKKIKRFNPKVKTEWNNFLHLVATIQRIRV</sequence>
<organism evidence="1">
    <name type="scientific">marine sediment metagenome</name>
    <dbReference type="NCBI Taxonomy" id="412755"/>
    <lineage>
        <taxon>unclassified sequences</taxon>
        <taxon>metagenomes</taxon>
        <taxon>ecological metagenomes</taxon>
    </lineage>
</organism>
<reference evidence="1" key="1">
    <citation type="journal article" date="2015" name="Nature">
        <title>Complex archaea that bridge the gap between prokaryotes and eukaryotes.</title>
        <authorList>
            <person name="Spang A."/>
            <person name="Saw J.H."/>
            <person name="Jorgensen S.L."/>
            <person name="Zaremba-Niedzwiedzka K."/>
            <person name="Martijn J."/>
            <person name="Lind A.E."/>
            <person name="van Eijk R."/>
            <person name="Schleper C."/>
            <person name="Guy L."/>
            <person name="Ettema T.J."/>
        </authorList>
    </citation>
    <scope>NUCLEOTIDE SEQUENCE</scope>
</reference>